<proteinExistence type="predicted"/>
<gene>
    <name evidence="1" type="ORF">SDC9_192689</name>
</gene>
<reference evidence="1" key="1">
    <citation type="submission" date="2019-08" db="EMBL/GenBank/DDBJ databases">
        <authorList>
            <person name="Kucharzyk K."/>
            <person name="Murdoch R.W."/>
            <person name="Higgins S."/>
            <person name="Loffler F."/>
        </authorList>
    </citation>
    <scope>NUCLEOTIDE SEQUENCE</scope>
</reference>
<dbReference type="EMBL" id="VSSQ01104756">
    <property type="protein sequence ID" value="MPN45122.1"/>
    <property type="molecule type" value="Genomic_DNA"/>
</dbReference>
<organism evidence="1">
    <name type="scientific">bioreactor metagenome</name>
    <dbReference type="NCBI Taxonomy" id="1076179"/>
    <lineage>
        <taxon>unclassified sequences</taxon>
        <taxon>metagenomes</taxon>
        <taxon>ecological metagenomes</taxon>
    </lineage>
</organism>
<sequence length="54" mass="5822">MRADAADALNDIEILNIISAFAGLFHAAVVITNLDDRALNAFAVQRNLKAARLL</sequence>
<name>A0A645I2Y2_9ZZZZ</name>
<dbReference type="AlphaFoldDB" id="A0A645I2Y2"/>
<protein>
    <submittedName>
        <fullName evidence="1">Uncharacterized protein</fullName>
    </submittedName>
</protein>
<evidence type="ECO:0000313" key="1">
    <source>
        <dbReference type="EMBL" id="MPN45122.1"/>
    </source>
</evidence>
<comment type="caution">
    <text evidence="1">The sequence shown here is derived from an EMBL/GenBank/DDBJ whole genome shotgun (WGS) entry which is preliminary data.</text>
</comment>
<accession>A0A645I2Y2</accession>